<sequence>MIGIPSPRTPAEDVRPVPRVGRIEDLAYVSDLRSGALVDRDGSISWMCWPRFDSLAYFAALLGAEKHGLWRIGPAGPSGQPSAPADRRRYTDGTLILESSWITPHGTAQLVDFMPVTDDDDALRLVRIVRGVSGRVPMRSTLRARPGYGRPSQDPGRPQVHASGRLSLADQGDGHLWLDTQAPCRVDGPDIVSEFTVAEGEEVTFVLSWQRGHDEPPPTPAPAGLLKATGDFWVAWAGRSTYSGPHGDAVERSLITLKALQHQPTGAFVAAATTSLPEEIGGSRQWDYRYCWPRDSALTVEALLACGYKEEVRAWVGWLKSVIGGRPETMQAIYRVDGGREMPETELDWLPGFEGSVPVRTGNGAAGQLQLDVYGEIVGALYTAQEHDPELAPVVAPLVIDLVVCLEQLWEQPDEGIWEVRGPRRHFVHSKVMGWVAVDRAVRLIESGRAQGPLEQWRELRDAIHRQVCERGYDEERNTFTQSYGSTELDASLLQIVTCGFLPPEDKRIVGTVEAVQRELSTQGGFLLRYRTDGQKPGVDGLAGDEGTFVICLAWLIAALAAIGRMDEAEIHLGVLLGIRSDLGLLAEEWDPYSGRQLGNSPQAFSHVGIVHGVLAVTTARSAGNGRLPARAATV</sequence>
<feature type="domain" description="GH15-like" evidence="2">
    <location>
        <begin position="245"/>
        <end position="611"/>
    </location>
</feature>
<protein>
    <submittedName>
        <fullName evidence="4">Glycoside hydrolase family 15 protein</fullName>
    </submittedName>
</protein>
<dbReference type="PANTHER" id="PTHR31616:SF0">
    <property type="entry name" value="GLUCAN 1,4-ALPHA-GLUCOSIDASE"/>
    <property type="match status" value="1"/>
</dbReference>
<evidence type="ECO:0000313" key="5">
    <source>
        <dbReference type="Proteomes" id="UP001589716"/>
    </source>
</evidence>
<evidence type="ECO:0000256" key="1">
    <source>
        <dbReference type="SAM" id="MobiDB-lite"/>
    </source>
</evidence>
<evidence type="ECO:0000259" key="3">
    <source>
        <dbReference type="Pfam" id="PF19291"/>
    </source>
</evidence>
<accession>A0ABV5QY34</accession>
<dbReference type="InterPro" id="IPR011613">
    <property type="entry name" value="GH15-like"/>
</dbReference>
<feature type="domain" description="Trehalase-like N-terminal" evidence="3">
    <location>
        <begin position="22"/>
        <end position="150"/>
    </location>
</feature>
<dbReference type="InterPro" id="IPR045582">
    <property type="entry name" value="Trehalase-like_N"/>
</dbReference>
<reference evidence="4 5" key="1">
    <citation type="submission" date="2024-09" db="EMBL/GenBank/DDBJ databases">
        <authorList>
            <person name="Sun Q."/>
            <person name="Mori K."/>
        </authorList>
    </citation>
    <scope>NUCLEOTIDE SEQUENCE [LARGE SCALE GENOMIC DNA]</scope>
    <source>
        <strain evidence="4 5">JCM 4414</strain>
    </source>
</reference>
<keyword evidence="4" id="KW-0378">Hydrolase</keyword>
<comment type="caution">
    <text evidence="4">The sequence shown here is derived from an EMBL/GenBank/DDBJ whole genome shotgun (WGS) entry which is preliminary data.</text>
</comment>
<dbReference type="Pfam" id="PF00723">
    <property type="entry name" value="Glyco_hydro_15"/>
    <property type="match status" value="1"/>
</dbReference>
<evidence type="ECO:0000259" key="2">
    <source>
        <dbReference type="Pfam" id="PF00723"/>
    </source>
</evidence>
<dbReference type="SUPFAM" id="SSF48208">
    <property type="entry name" value="Six-hairpin glycosidases"/>
    <property type="match status" value="1"/>
</dbReference>
<gene>
    <name evidence="4" type="ORF">ACFFTP_30275</name>
</gene>
<dbReference type="PANTHER" id="PTHR31616">
    <property type="entry name" value="TREHALASE"/>
    <property type="match status" value="1"/>
</dbReference>
<feature type="region of interest" description="Disordered" evidence="1">
    <location>
        <begin position="141"/>
        <end position="162"/>
    </location>
</feature>
<proteinExistence type="predicted"/>
<evidence type="ECO:0000313" key="4">
    <source>
        <dbReference type="EMBL" id="MFB9558456.1"/>
    </source>
</evidence>
<dbReference type="GO" id="GO:0016787">
    <property type="term" value="F:hydrolase activity"/>
    <property type="evidence" value="ECO:0007669"/>
    <property type="project" value="UniProtKB-KW"/>
</dbReference>
<dbReference type="Gene3D" id="1.50.10.10">
    <property type="match status" value="1"/>
</dbReference>
<name>A0ABV5QY34_9ACTN</name>
<keyword evidence="5" id="KW-1185">Reference proteome</keyword>
<dbReference type="EMBL" id="JBHMCT010000023">
    <property type="protein sequence ID" value="MFB9558456.1"/>
    <property type="molecule type" value="Genomic_DNA"/>
</dbReference>
<dbReference type="Pfam" id="PF19291">
    <property type="entry name" value="TREH_N"/>
    <property type="match status" value="1"/>
</dbReference>
<organism evidence="4 5">
    <name type="scientific">Streptomyces roseoviridis</name>
    <dbReference type="NCBI Taxonomy" id="67361"/>
    <lineage>
        <taxon>Bacteria</taxon>
        <taxon>Bacillati</taxon>
        <taxon>Actinomycetota</taxon>
        <taxon>Actinomycetes</taxon>
        <taxon>Kitasatosporales</taxon>
        <taxon>Streptomycetaceae</taxon>
        <taxon>Streptomyces</taxon>
    </lineage>
</organism>
<dbReference type="InterPro" id="IPR008928">
    <property type="entry name" value="6-hairpin_glycosidase_sf"/>
</dbReference>
<dbReference type="InterPro" id="IPR012341">
    <property type="entry name" value="6hp_glycosidase-like_sf"/>
</dbReference>
<dbReference type="RefSeq" id="WP_345484574.1">
    <property type="nucleotide sequence ID" value="NZ_BAAAWU010000001.1"/>
</dbReference>
<dbReference type="Proteomes" id="UP001589716">
    <property type="component" value="Unassembled WGS sequence"/>
</dbReference>